<keyword evidence="4" id="KW-0963">Cytoplasm</keyword>
<dbReference type="Gene3D" id="1.25.10.10">
    <property type="entry name" value="Leucine-rich Repeat Variant"/>
    <property type="match status" value="1"/>
</dbReference>
<dbReference type="InterPro" id="IPR016024">
    <property type="entry name" value="ARM-type_fold"/>
</dbReference>
<feature type="repeat" description="HEAT" evidence="8">
    <location>
        <begin position="389"/>
        <end position="427"/>
    </location>
</feature>
<keyword evidence="7" id="KW-0539">Nucleus</keyword>
<feature type="domain" description="Importin N-terminal" evidence="9">
    <location>
        <begin position="24"/>
        <end position="91"/>
    </location>
</feature>
<name>A0A420HRN7_9PEZI</name>
<dbReference type="SMART" id="SM01349">
    <property type="entry name" value="TOG"/>
    <property type="match status" value="1"/>
</dbReference>
<evidence type="ECO:0000256" key="2">
    <source>
        <dbReference type="ARBA" id="ARBA00004496"/>
    </source>
</evidence>
<dbReference type="GO" id="GO:0005737">
    <property type="term" value="C:cytoplasm"/>
    <property type="evidence" value="ECO:0007669"/>
    <property type="project" value="UniProtKB-SubCell"/>
</dbReference>
<gene>
    <name evidence="10" type="ORF">OnM2_054057</name>
</gene>
<dbReference type="Pfam" id="PF13513">
    <property type="entry name" value="HEAT_EZ"/>
    <property type="match status" value="1"/>
</dbReference>
<keyword evidence="3" id="KW-0813">Transport</keyword>
<sequence length="1103" mass="122884">MDQQKFLELLKEVQIPDTQRVKAATTELRKNYYPRPESLFLLLHILISHDAPEIRQQAAVEAFRLVEQHWPTLTEEQKLTTREQLLQRVLEEQKPSIRHLSSRIIAAIASLDFKNGQWPQLPNWLAQIATSNISAHREIGLYIIYTLLEDAFEVFENKLSDLFQLLNTTINYTESAEVRINSLLCLSRMAIMIEADEDKASVDCFHKIFPQMVAVLKAAIHDDDENHIMQAFEVFQTLLSCDSALLNKHFKDLLNFMIDIAINTEISDEIRCQSLSFLMQATKFRKMKIQGLKDMGEIITIKSMQIATEIDDNQTEDDDDDVTPSKSALGLLDLLATSLPPRQVIIPLLKILPEYVKNENPKYRQAGILALGMCVEGAPDFICSQLDSLLPIVLQLLNDSDIHVRKAALNSIARLADELVDDLSKYHEQLIPILLKNLDSAGCISASTDVNSANLEILKSSCGALDSVCHGINKNSIRNYVTELVPRLGNLLSHSDLNVKSSAAGALGSIAESSEDAFLPYFENSMKALSQYLSIKDTTEELDLRGVVCDAIGNIATAVGPEAFKPYVNHLMQISDENLQLDHPRLRETSYILWSTFAKIYEADFTPFLEGVVKSLFKSLTQDESELSDDLKEGTQELLGQDVVVSDNKVHVPSSNSHNEVDNMGDDNDSEWSDDFANTAVAMEKEVAIEVLGDVLSHTRRNFMPYFEEAVKITLGLVDHGYDGLRKGAIGTLWRSYACLWALMEDESGEKWTPGLPLKQQPSGELLKLGELVATSTVSVWEDETNRAVVTDINRNVAATLKLCGPAILTQGNFTERTITSCTAIITKSHPCQQDLGDDGDVAGLAYEESSEYDWLVIDTALDVIIGLSKAIGGQFSEAWKIFQKPIMRFASSQVNYERSAAVGVIAECIANMGETISPYTKTILTLLLHRLSDEDAETKSNAAFAIGQLIYHSNASSEYLSAFPTIFTKLEPLLTNRDSRSMDNAVGCICRMIMSDIDQVPLQDVLPAIIDLLPLKEDYEENSPVYNCISGLYNQAHPLILSQTEKLIPVFASVLGDPYNQLELPTRGKIIASIKFIAEKEPALIHSNENLFKVLQESINQI</sequence>
<comment type="subcellular location">
    <subcellularLocation>
        <location evidence="2">Cytoplasm</location>
    </subcellularLocation>
    <subcellularLocation>
        <location evidence="1">Nucleus</location>
    </subcellularLocation>
</comment>
<dbReference type="InterPro" id="IPR057672">
    <property type="entry name" value="TPR_IPO4/5"/>
</dbReference>
<dbReference type="InterPro" id="IPR021133">
    <property type="entry name" value="HEAT_type_2"/>
</dbReference>
<evidence type="ECO:0000256" key="6">
    <source>
        <dbReference type="ARBA" id="ARBA00022927"/>
    </source>
</evidence>
<evidence type="ECO:0000313" key="11">
    <source>
        <dbReference type="Proteomes" id="UP000286134"/>
    </source>
</evidence>
<evidence type="ECO:0000313" key="10">
    <source>
        <dbReference type="EMBL" id="RKF60104.1"/>
    </source>
</evidence>
<organism evidence="10 11">
    <name type="scientific">Erysiphe neolycopersici</name>
    <dbReference type="NCBI Taxonomy" id="212602"/>
    <lineage>
        <taxon>Eukaryota</taxon>
        <taxon>Fungi</taxon>
        <taxon>Dikarya</taxon>
        <taxon>Ascomycota</taxon>
        <taxon>Pezizomycotina</taxon>
        <taxon>Leotiomycetes</taxon>
        <taxon>Erysiphales</taxon>
        <taxon>Erysiphaceae</taxon>
        <taxon>Erysiphe</taxon>
    </lineage>
</organism>
<dbReference type="PROSITE" id="PS50166">
    <property type="entry name" value="IMPORTIN_B_NT"/>
    <property type="match status" value="1"/>
</dbReference>
<dbReference type="PROSITE" id="PS50077">
    <property type="entry name" value="HEAT_REPEAT"/>
    <property type="match status" value="1"/>
</dbReference>
<dbReference type="PANTHER" id="PTHR10527">
    <property type="entry name" value="IMPORTIN BETA"/>
    <property type="match status" value="1"/>
</dbReference>
<dbReference type="SUPFAM" id="SSF48371">
    <property type="entry name" value="ARM repeat"/>
    <property type="match status" value="2"/>
</dbReference>
<evidence type="ECO:0000256" key="3">
    <source>
        <dbReference type="ARBA" id="ARBA00022448"/>
    </source>
</evidence>
<keyword evidence="11" id="KW-1185">Reference proteome</keyword>
<comment type="caution">
    <text evidence="10">The sequence shown here is derived from an EMBL/GenBank/DDBJ whole genome shotgun (WGS) entry which is preliminary data.</text>
</comment>
<evidence type="ECO:0000256" key="5">
    <source>
        <dbReference type="ARBA" id="ARBA00022737"/>
    </source>
</evidence>
<keyword evidence="5" id="KW-0677">Repeat</keyword>
<proteinExistence type="predicted"/>
<dbReference type="GO" id="GO:0006606">
    <property type="term" value="P:protein import into nucleus"/>
    <property type="evidence" value="ECO:0007669"/>
    <property type="project" value="InterPro"/>
</dbReference>
<protein>
    <submittedName>
        <fullName evidence="10">Putative importin subunit beta-4</fullName>
    </submittedName>
</protein>
<evidence type="ECO:0000259" key="9">
    <source>
        <dbReference type="PROSITE" id="PS50166"/>
    </source>
</evidence>
<dbReference type="STRING" id="212602.A0A420HRN7"/>
<dbReference type="OrthoDB" id="7862313at2759"/>
<evidence type="ECO:0000256" key="1">
    <source>
        <dbReference type="ARBA" id="ARBA00004123"/>
    </source>
</evidence>
<dbReference type="Pfam" id="PF25574">
    <property type="entry name" value="TPR_IMB1"/>
    <property type="match status" value="1"/>
</dbReference>
<dbReference type="GO" id="GO:0031267">
    <property type="term" value="F:small GTPase binding"/>
    <property type="evidence" value="ECO:0007669"/>
    <property type="project" value="InterPro"/>
</dbReference>
<dbReference type="Proteomes" id="UP000286134">
    <property type="component" value="Unassembled WGS sequence"/>
</dbReference>
<dbReference type="InterPro" id="IPR011989">
    <property type="entry name" value="ARM-like"/>
</dbReference>
<keyword evidence="6" id="KW-0653">Protein transport</keyword>
<accession>A0A420HRN7</accession>
<dbReference type="InterPro" id="IPR058584">
    <property type="entry name" value="IMB1_TNPO1-like_TPR"/>
</dbReference>
<evidence type="ECO:0000256" key="8">
    <source>
        <dbReference type="PROSITE-ProRule" id="PRU00103"/>
    </source>
</evidence>
<dbReference type="InterPro" id="IPR001494">
    <property type="entry name" value="Importin-beta_N"/>
</dbReference>
<dbReference type="EMBL" id="MCFK01005433">
    <property type="protein sequence ID" value="RKF60104.1"/>
    <property type="molecule type" value="Genomic_DNA"/>
</dbReference>
<dbReference type="Pfam" id="PF25780">
    <property type="entry name" value="TPR_IPO5"/>
    <property type="match status" value="1"/>
</dbReference>
<evidence type="ECO:0000256" key="4">
    <source>
        <dbReference type="ARBA" id="ARBA00022490"/>
    </source>
</evidence>
<dbReference type="GO" id="GO:0005634">
    <property type="term" value="C:nucleus"/>
    <property type="evidence" value="ECO:0007669"/>
    <property type="project" value="UniProtKB-ARBA"/>
</dbReference>
<dbReference type="InterPro" id="IPR040122">
    <property type="entry name" value="Importin_beta"/>
</dbReference>
<reference evidence="10 11" key="1">
    <citation type="journal article" date="2018" name="BMC Genomics">
        <title>Comparative genome analyses reveal sequence features reflecting distinct modes of host-adaptation between dicot and monocot powdery mildew.</title>
        <authorList>
            <person name="Wu Y."/>
            <person name="Ma X."/>
            <person name="Pan Z."/>
            <person name="Kale S.D."/>
            <person name="Song Y."/>
            <person name="King H."/>
            <person name="Zhang Q."/>
            <person name="Presley C."/>
            <person name="Deng X."/>
            <person name="Wei C.I."/>
            <person name="Xiao S."/>
        </authorList>
    </citation>
    <scope>NUCLEOTIDE SEQUENCE [LARGE SCALE GENOMIC DNA]</scope>
    <source>
        <strain evidence="10">UMSG2</strain>
    </source>
</reference>
<dbReference type="InterPro" id="IPR034085">
    <property type="entry name" value="TOG"/>
</dbReference>
<evidence type="ECO:0000256" key="7">
    <source>
        <dbReference type="ARBA" id="ARBA00023242"/>
    </source>
</evidence>
<dbReference type="AlphaFoldDB" id="A0A420HRN7"/>